<dbReference type="SUPFAM" id="SSF54171">
    <property type="entry name" value="DNA-binding domain"/>
    <property type="match status" value="1"/>
</dbReference>
<dbReference type="PANTHER" id="PTHR31985:SF151">
    <property type="entry name" value="ETHYLENE-RESPONSIVE TRANSCRIPTION FACTOR ERF023"/>
    <property type="match status" value="1"/>
</dbReference>
<dbReference type="Gene3D" id="3.30.730.10">
    <property type="entry name" value="AP2/ERF domain"/>
    <property type="match status" value="1"/>
</dbReference>
<feature type="non-terminal residue" evidence="10">
    <location>
        <position position="525"/>
    </location>
</feature>
<keyword evidence="2" id="KW-0805">Transcription regulation</keyword>
<dbReference type="InterPro" id="IPR016024">
    <property type="entry name" value="ARM-type_fold"/>
</dbReference>
<organism evidence="10 11">
    <name type="scientific">Gossypium lobatum</name>
    <dbReference type="NCBI Taxonomy" id="34289"/>
    <lineage>
        <taxon>Eukaryota</taxon>
        <taxon>Viridiplantae</taxon>
        <taxon>Streptophyta</taxon>
        <taxon>Embryophyta</taxon>
        <taxon>Tracheophyta</taxon>
        <taxon>Spermatophyta</taxon>
        <taxon>Magnoliopsida</taxon>
        <taxon>eudicotyledons</taxon>
        <taxon>Gunneridae</taxon>
        <taxon>Pentapetalae</taxon>
        <taxon>rosids</taxon>
        <taxon>malvids</taxon>
        <taxon>Malvales</taxon>
        <taxon>Malvaceae</taxon>
        <taxon>Malvoideae</taxon>
        <taxon>Gossypium</taxon>
    </lineage>
</organism>
<evidence type="ECO:0000256" key="6">
    <source>
        <dbReference type="ARBA" id="ARBA00023242"/>
    </source>
</evidence>
<dbReference type="GO" id="GO:0031267">
    <property type="term" value="F:small GTPase binding"/>
    <property type="evidence" value="ECO:0007669"/>
    <property type="project" value="InterPro"/>
</dbReference>
<dbReference type="GO" id="GO:0003677">
    <property type="term" value="F:DNA binding"/>
    <property type="evidence" value="ECO:0007669"/>
    <property type="project" value="UniProtKB-KW"/>
</dbReference>
<dbReference type="Pfam" id="PF03378">
    <property type="entry name" value="CAS_CSE1"/>
    <property type="match status" value="3"/>
</dbReference>
<dbReference type="GO" id="GO:0006886">
    <property type="term" value="P:intracellular protein transport"/>
    <property type="evidence" value="ECO:0007669"/>
    <property type="project" value="InterPro"/>
</dbReference>
<dbReference type="InterPro" id="IPR013713">
    <property type="entry name" value="XPO2_central"/>
</dbReference>
<evidence type="ECO:0000256" key="7">
    <source>
        <dbReference type="ARBA" id="ARBA00024343"/>
    </source>
</evidence>
<dbReference type="InterPro" id="IPR011989">
    <property type="entry name" value="ARM-like"/>
</dbReference>
<dbReference type="Gene3D" id="1.25.10.10">
    <property type="entry name" value="Leucine-rich Repeat Variant"/>
    <property type="match status" value="1"/>
</dbReference>
<dbReference type="InterPro" id="IPR016177">
    <property type="entry name" value="DNA-bd_dom_sf"/>
</dbReference>
<evidence type="ECO:0000313" key="10">
    <source>
        <dbReference type="EMBL" id="MBA0575336.1"/>
    </source>
</evidence>
<feature type="domain" description="AP2/ERF" evidence="9">
    <location>
        <begin position="36"/>
        <end position="93"/>
    </location>
</feature>
<dbReference type="EMBL" id="JABEZX010157308">
    <property type="protein sequence ID" value="MBA0575336.1"/>
    <property type="molecule type" value="Genomic_DNA"/>
</dbReference>
<dbReference type="InterPro" id="IPR051032">
    <property type="entry name" value="AP2/ERF_TF_ERF_subfamily"/>
</dbReference>
<feature type="compositionally biased region" description="Polar residues" evidence="8">
    <location>
        <begin position="1"/>
        <end position="20"/>
    </location>
</feature>
<comment type="similarity">
    <text evidence="7">Belongs to the AP2/ERF transcription factor family. ERF subfamily.</text>
</comment>
<comment type="caution">
    <text evidence="10">The sequence shown here is derived from an EMBL/GenBank/DDBJ whole genome shotgun (WGS) entry which is preliminary data.</text>
</comment>
<keyword evidence="11" id="KW-1185">Reference proteome</keyword>
<dbReference type="Proteomes" id="UP000593572">
    <property type="component" value="Unassembled WGS sequence"/>
</dbReference>
<evidence type="ECO:0000256" key="4">
    <source>
        <dbReference type="ARBA" id="ARBA00023159"/>
    </source>
</evidence>
<keyword evidence="3" id="KW-0238">DNA-binding</keyword>
<dbReference type="Pfam" id="PF08506">
    <property type="entry name" value="Cse1"/>
    <property type="match status" value="1"/>
</dbReference>
<sequence>MEQASYTEDDLNSSSTTTSETHQKHISKRGSTRHAVYRGIRKRRWGKWVSEIREPRKKSRIWLGSFPAPEMAAKAYDVAAFCLRGSKALLNFPEEVEDLPRPSTCTARDIQAAAAQAAYSVVSWNKSGVSAEEGNGHSGDDFWGEIELPELLNSGCSQWNSCGWTFAADSAWLEGEAQQQQHYFLACFNGVDKECAIDLVVSLAIKFAGGTSVSTYLVDVQTFTSVIVPELQSQDVNGNPMLKAGALKFFTMFRAQMQKPLAFQLFPDLCADTDGQPFHTSKFPGSEENQYVMKCMMRVLGIADISNEIAGPCFSWLTSILNEIFLLLFPDSWKRSSNVPALVRLLEAFIQKALHELNQEGRLNQVLGIFNMLVSSSSSAKQGFYELNTAIENLEYGAISPYMNNFWKFLFLRLQKQSYCKVSEVSCDFHVTLFGQAWGSKFSGHNECSSGQHIVSCLGAVIECTLAAVASTRLVCESPVLLDAAAARHWGRMLDSIVTLVLWPEKDRADEELEMPENVGYTVTL</sequence>
<gene>
    <name evidence="10" type="ORF">Golob_028080</name>
</gene>
<dbReference type="PRINTS" id="PR00367">
    <property type="entry name" value="ETHRSPELEMNT"/>
</dbReference>
<name>A0A7J8NEL5_9ROSI</name>
<dbReference type="PROSITE" id="PS51032">
    <property type="entry name" value="AP2_ERF"/>
    <property type="match status" value="1"/>
</dbReference>
<comment type="subcellular location">
    <subcellularLocation>
        <location evidence="1">Nucleus</location>
    </subcellularLocation>
</comment>
<evidence type="ECO:0000313" key="11">
    <source>
        <dbReference type="Proteomes" id="UP000593572"/>
    </source>
</evidence>
<dbReference type="FunFam" id="3.30.730.10:FF:000001">
    <property type="entry name" value="Ethylene-responsive transcription factor 2"/>
    <property type="match status" value="1"/>
</dbReference>
<keyword evidence="4" id="KW-0010">Activator</keyword>
<dbReference type="GO" id="GO:0005634">
    <property type="term" value="C:nucleus"/>
    <property type="evidence" value="ECO:0007669"/>
    <property type="project" value="UniProtKB-SubCell"/>
</dbReference>
<evidence type="ECO:0000259" key="9">
    <source>
        <dbReference type="PROSITE" id="PS51032"/>
    </source>
</evidence>
<feature type="region of interest" description="Disordered" evidence="8">
    <location>
        <begin position="1"/>
        <end position="33"/>
    </location>
</feature>
<dbReference type="CDD" id="cd00018">
    <property type="entry name" value="AP2"/>
    <property type="match status" value="1"/>
</dbReference>
<evidence type="ECO:0000256" key="8">
    <source>
        <dbReference type="SAM" id="MobiDB-lite"/>
    </source>
</evidence>
<dbReference type="InterPro" id="IPR005043">
    <property type="entry name" value="XPO2_C"/>
</dbReference>
<dbReference type="AlphaFoldDB" id="A0A7J8NEL5"/>
<dbReference type="SMART" id="SM00380">
    <property type="entry name" value="AP2"/>
    <property type="match status" value="1"/>
</dbReference>
<keyword evidence="5" id="KW-0804">Transcription</keyword>
<keyword evidence="6" id="KW-0539">Nucleus</keyword>
<dbReference type="SUPFAM" id="SSF48371">
    <property type="entry name" value="ARM repeat"/>
    <property type="match status" value="1"/>
</dbReference>
<evidence type="ECO:0000256" key="5">
    <source>
        <dbReference type="ARBA" id="ARBA00023163"/>
    </source>
</evidence>
<reference evidence="10 11" key="1">
    <citation type="journal article" date="2019" name="Genome Biol. Evol.">
        <title>Insights into the evolution of the New World diploid cottons (Gossypium, subgenus Houzingenia) based on genome sequencing.</title>
        <authorList>
            <person name="Grover C.E."/>
            <person name="Arick M.A. 2nd"/>
            <person name="Thrash A."/>
            <person name="Conover J.L."/>
            <person name="Sanders W.S."/>
            <person name="Peterson D.G."/>
            <person name="Frelichowski J.E."/>
            <person name="Scheffler J.A."/>
            <person name="Scheffler B.E."/>
            <person name="Wendel J.F."/>
        </authorList>
    </citation>
    <scope>NUCLEOTIDE SEQUENCE [LARGE SCALE GENOMIC DNA]</scope>
    <source>
        <strain evidence="10">157</strain>
        <tissue evidence="10">Leaf</tissue>
    </source>
</reference>
<dbReference type="InterPro" id="IPR036955">
    <property type="entry name" value="AP2/ERF_dom_sf"/>
</dbReference>
<dbReference type="GO" id="GO:0003700">
    <property type="term" value="F:DNA-binding transcription factor activity"/>
    <property type="evidence" value="ECO:0007669"/>
    <property type="project" value="InterPro"/>
</dbReference>
<dbReference type="PANTHER" id="PTHR31985">
    <property type="entry name" value="ETHYLENE-RESPONSIVE TRANSCRIPTION FACTOR ERF042-RELATED"/>
    <property type="match status" value="1"/>
</dbReference>
<dbReference type="Pfam" id="PF00847">
    <property type="entry name" value="AP2"/>
    <property type="match status" value="1"/>
</dbReference>
<evidence type="ECO:0000256" key="1">
    <source>
        <dbReference type="ARBA" id="ARBA00004123"/>
    </source>
</evidence>
<evidence type="ECO:0000256" key="3">
    <source>
        <dbReference type="ARBA" id="ARBA00023125"/>
    </source>
</evidence>
<dbReference type="InterPro" id="IPR001471">
    <property type="entry name" value="AP2/ERF_dom"/>
</dbReference>
<feature type="compositionally biased region" description="Basic residues" evidence="8">
    <location>
        <begin position="24"/>
        <end position="33"/>
    </location>
</feature>
<accession>A0A7J8NEL5</accession>
<protein>
    <recommendedName>
        <fullName evidence="9">AP2/ERF domain-containing protein</fullName>
    </recommendedName>
</protein>
<evidence type="ECO:0000256" key="2">
    <source>
        <dbReference type="ARBA" id="ARBA00023015"/>
    </source>
</evidence>
<proteinExistence type="inferred from homology"/>